<accession>A0A6B8KB83</accession>
<organism evidence="1 2">
    <name type="scientific">Methylocystis heyeri</name>
    <dbReference type="NCBI Taxonomy" id="391905"/>
    <lineage>
        <taxon>Bacteria</taxon>
        <taxon>Pseudomonadati</taxon>
        <taxon>Pseudomonadota</taxon>
        <taxon>Alphaproteobacteria</taxon>
        <taxon>Hyphomicrobiales</taxon>
        <taxon>Methylocystaceae</taxon>
        <taxon>Methylocystis</taxon>
    </lineage>
</organism>
<dbReference type="EMBL" id="CP046052">
    <property type="protein sequence ID" value="QGM45634.1"/>
    <property type="molecule type" value="Genomic_DNA"/>
</dbReference>
<dbReference type="KEGG" id="mhey:H2LOC_007925"/>
<protein>
    <submittedName>
        <fullName evidence="1">Uncharacterized protein</fullName>
    </submittedName>
</protein>
<proteinExistence type="predicted"/>
<dbReference type="RefSeq" id="WP_136495907.1">
    <property type="nucleotide sequence ID" value="NZ_CP046052.1"/>
</dbReference>
<sequence>MSALEALPWQISFAAGNIKEYLREAKEARKLDEAITALAKIDTQVDALIEAALTACAEPEIEEIGTEGL</sequence>
<reference evidence="1 2" key="1">
    <citation type="submission" date="2019-11" db="EMBL/GenBank/DDBJ databases">
        <title>The genome sequence of Methylocystis heyeri.</title>
        <authorList>
            <person name="Oshkin I.Y."/>
            <person name="Miroshnikov K."/>
            <person name="Dedysh S.N."/>
        </authorList>
    </citation>
    <scope>NUCLEOTIDE SEQUENCE [LARGE SCALE GENOMIC DNA]</scope>
    <source>
        <strain evidence="1 2">H2</strain>
    </source>
</reference>
<name>A0A6B8KB83_9HYPH</name>
<dbReference type="AlphaFoldDB" id="A0A6B8KB83"/>
<dbReference type="Proteomes" id="UP000309061">
    <property type="component" value="Chromosome"/>
</dbReference>
<evidence type="ECO:0000313" key="1">
    <source>
        <dbReference type="EMBL" id="QGM45634.1"/>
    </source>
</evidence>
<keyword evidence="2" id="KW-1185">Reference proteome</keyword>
<evidence type="ECO:0000313" key="2">
    <source>
        <dbReference type="Proteomes" id="UP000309061"/>
    </source>
</evidence>
<gene>
    <name evidence="1" type="ORF">H2LOC_007925</name>
</gene>